<dbReference type="Gene3D" id="1.10.10.10">
    <property type="entry name" value="Winged helix-like DNA-binding domain superfamily/Winged helix DNA-binding domain"/>
    <property type="match status" value="1"/>
</dbReference>
<keyword evidence="3" id="KW-1185">Reference proteome</keyword>
<comment type="caution">
    <text evidence="2">The sequence shown here is derived from an EMBL/GenBank/DDBJ whole genome shotgun (WGS) entry which is preliminary data.</text>
</comment>
<dbReference type="PANTHER" id="PTHR33169">
    <property type="entry name" value="PADR-FAMILY TRANSCRIPTIONAL REGULATOR"/>
    <property type="match status" value="1"/>
</dbReference>
<dbReference type="STRING" id="1194083.BN12_1500004"/>
<dbReference type="RefSeq" id="WP_048553701.1">
    <property type="nucleotide sequence ID" value="NZ_HF570958.1"/>
</dbReference>
<dbReference type="InterPro" id="IPR005149">
    <property type="entry name" value="Tscrpt_reg_PadR_N"/>
</dbReference>
<proteinExistence type="predicted"/>
<dbReference type="EMBL" id="CAJB01000058">
    <property type="protein sequence ID" value="CCH76880.1"/>
    <property type="molecule type" value="Genomic_DNA"/>
</dbReference>
<accession>A0A077LY65</accession>
<protein>
    <submittedName>
        <fullName evidence="2">Transcriptional regulator, PadR-like family</fullName>
    </submittedName>
</protein>
<sequence length="125" mass="13792">MVGDAARDDRETLLLRGTLDLVVLALLRTPNHAYGVVQDLQEAGFAQTGYGSVYPLVTRLRRQGLLAQESRPSPSGPARNVLRLTPAGSAALREWEARWRHHNARIESVLERTTSGAVTERKAHV</sequence>
<gene>
    <name evidence="2" type="ORF">BN12_1500004</name>
</gene>
<name>A0A077LY65_9MICO</name>
<dbReference type="InterPro" id="IPR036388">
    <property type="entry name" value="WH-like_DNA-bd_sf"/>
</dbReference>
<evidence type="ECO:0000313" key="2">
    <source>
        <dbReference type="EMBL" id="CCH76880.1"/>
    </source>
</evidence>
<evidence type="ECO:0000313" key="3">
    <source>
        <dbReference type="Proteomes" id="UP000035721"/>
    </source>
</evidence>
<dbReference type="PANTHER" id="PTHR33169:SF14">
    <property type="entry name" value="TRANSCRIPTIONAL REGULATOR RV3488"/>
    <property type="match status" value="1"/>
</dbReference>
<dbReference type="SUPFAM" id="SSF46785">
    <property type="entry name" value="Winged helix' DNA-binding domain"/>
    <property type="match status" value="1"/>
</dbReference>
<organism evidence="2 3">
    <name type="scientific">Nostocoides japonicum T1-X7</name>
    <dbReference type="NCBI Taxonomy" id="1194083"/>
    <lineage>
        <taxon>Bacteria</taxon>
        <taxon>Bacillati</taxon>
        <taxon>Actinomycetota</taxon>
        <taxon>Actinomycetes</taxon>
        <taxon>Micrococcales</taxon>
        <taxon>Intrasporangiaceae</taxon>
        <taxon>Nostocoides</taxon>
    </lineage>
</organism>
<dbReference type="Proteomes" id="UP000035721">
    <property type="component" value="Unassembled WGS sequence"/>
</dbReference>
<feature type="domain" description="Transcription regulator PadR N-terminal" evidence="1">
    <location>
        <begin position="23"/>
        <end position="94"/>
    </location>
</feature>
<dbReference type="InterPro" id="IPR036390">
    <property type="entry name" value="WH_DNA-bd_sf"/>
</dbReference>
<evidence type="ECO:0000259" key="1">
    <source>
        <dbReference type="Pfam" id="PF03551"/>
    </source>
</evidence>
<dbReference type="AlphaFoldDB" id="A0A077LY65"/>
<dbReference type="Pfam" id="PF03551">
    <property type="entry name" value="PadR"/>
    <property type="match status" value="1"/>
</dbReference>
<reference evidence="2 3" key="1">
    <citation type="journal article" date="2013" name="ISME J.">
        <title>A metabolic model for members of the genus Tetrasphaera involved in enhanced biological phosphorus removal.</title>
        <authorList>
            <person name="Kristiansen R."/>
            <person name="Nguyen H.T.T."/>
            <person name="Saunders A.M."/>
            <person name="Nielsen J.L."/>
            <person name="Wimmer R."/>
            <person name="Le V.Q."/>
            <person name="McIlroy S.J."/>
            <person name="Petrovski S."/>
            <person name="Seviour R.J."/>
            <person name="Calteau A."/>
            <person name="Nielsen K.L."/>
            <person name="Nielsen P.H."/>
        </authorList>
    </citation>
    <scope>NUCLEOTIDE SEQUENCE [LARGE SCALE GENOMIC DNA]</scope>
    <source>
        <strain evidence="2 3">T1-X7</strain>
    </source>
</reference>
<dbReference type="OrthoDB" id="122286at2"/>
<dbReference type="InterPro" id="IPR052509">
    <property type="entry name" value="Metal_resp_DNA-bind_regulator"/>
</dbReference>